<reference evidence="10 11" key="1">
    <citation type="submission" date="2017-10" db="EMBL/GenBank/DDBJ databases">
        <title>Bacillus sp. nov., a halophilic bacterium isolated from a Yangshapao Lake.</title>
        <authorList>
            <person name="Wang H."/>
        </authorList>
    </citation>
    <scope>NUCLEOTIDE SEQUENCE [LARGE SCALE GENOMIC DNA]</scope>
    <source>
        <strain evidence="10 11">YSP-3</strain>
    </source>
</reference>
<dbReference type="CDD" id="cd02205">
    <property type="entry name" value="CBS_pair_SF"/>
    <property type="match status" value="1"/>
</dbReference>
<keyword evidence="6" id="KW-0175">Coiled coil</keyword>
<keyword evidence="5" id="KW-0129">CBS domain</keyword>
<dbReference type="InterPro" id="IPR025943">
    <property type="entry name" value="Sigma_54_int_dom_ATP-bd_2"/>
</dbReference>
<dbReference type="Pfam" id="PF00989">
    <property type="entry name" value="PAS"/>
    <property type="match status" value="2"/>
</dbReference>
<dbReference type="Pfam" id="PF02954">
    <property type="entry name" value="HTH_8"/>
    <property type="match status" value="1"/>
</dbReference>
<dbReference type="InterPro" id="IPR002078">
    <property type="entry name" value="Sigma_54_int"/>
</dbReference>
<protein>
    <submittedName>
        <fullName evidence="10">Sigma-54-dependent Fis family transcriptional regulator</fullName>
    </submittedName>
</protein>
<name>A0A2W0H2L0_9BACI</name>
<dbReference type="EMBL" id="PDOF01000005">
    <property type="protein sequence ID" value="PYZ95437.1"/>
    <property type="molecule type" value="Genomic_DNA"/>
</dbReference>
<evidence type="ECO:0000256" key="6">
    <source>
        <dbReference type="SAM" id="Coils"/>
    </source>
</evidence>
<evidence type="ECO:0000259" key="7">
    <source>
        <dbReference type="PROSITE" id="PS50045"/>
    </source>
</evidence>
<dbReference type="PRINTS" id="PR01590">
    <property type="entry name" value="HTHFIS"/>
</dbReference>
<evidence type="ECO:0000256" key="1">
    <source>
        <dbReference type="ARBA" id="ARBA00022741"/>
    </source>
</evidence>
<feature type="coiled-coil region" evidence="6">
    <location>
        <begin position="353"/>
        <end position="380"/>
    </location>
</feature>
<dbReference type="OrthoDB" id="9771372at2"/>
<dbReference type="SMART" id="SM00382">
    <property type="entry name" value="AAA"/>
    <property type="match status" value="1"/>
</dbReference>
<evidence type="ECO:0000313" key="11">
    <source>
        <dbReference type="Proteomes" id="UP000248066"/>
    </source>
</evidence>
<dbReference type="PROSITE" id="PS00675">
    <property type="entry name" value="SIGMA54_INTERACT_1"/>
    <property type="match status" value="1"/>
</dbReference>
<feature type="domain" description="CBS" evidence="9">
    <location>
        <begin position="13"/>
        <end position="69"/>
    </location>
</feature>
<evidence type="ECO:0000259" key="9">
    <source>
        <dbReference type="PROSITE" id="PS51371"/>
    </source>
</evidence>
<dbReference type="Pfam" id="PF00158">
    <property type="entry name" value="Sigma54_activat"/>
    <property type="match status" value="1"/>
</dbReference>
<dbReference type="InterPro" id="IPR000014">
    <property type="entry name" value="PAS"/>
</dbReference>
<dbReference type="Gene3D" id="1.10.8.60">
    <property type="match status" value="1"/>
</dbReference>
<gene>
    <name evidence="10" type="ORF">CR205_19675</name>
</gene>
<dbReference type="Gene3D" id="3.40.50.300">
    <property type="entry name" value="P-loop containing nucleotide triphosphate hydrolases"/>
    <property type="match status" value="1"/>
</dbReference>
<dbReference type="InterPro" id="IPR027417">
    <property type="entry name" value="P-loop_NTPase"/>
</dbReference>
<dbReference type="RefSeq" id="WP_110521866.1">
    <property type="nucleotide sequence ID" value="NZ_PDOF01000005.1"/>
</dbReference>
<dbReference type="InterPro" id="IPR046342">
    <property type="entry name" value="CBS_dom_sf"/>
</dbReference>
<dbReference type="Gene3D" id="1.10.10.60">
    <property type="entry name" value="Homeodomain-like"/>
    <property type="match status" value="1"/>
</dbReference>
<dbReference type="Pfam" id="PF25601">
    <property type="entry name" value="AAA_lid_14"/>
    <property type="match status" value="1"/>
</dbReference>
<comment type="caution">
    <text evidence="10">The sequence shown here is derived from an EMBL/GenBank/DDBJ whole genome shotgun (WGS) entry which is preliminary data.</text>
</comment>
<dbReference type="AlphaFoldDB" id="A0A2W0H2L0"/>
<dbReference type="CDD" id="cd00130">
    <property type="entry name" value="PAS"/>
    <property type="match status" value="1"/>
</dbReference>
<proteinExistence type="predicted"/>
<evidence type="ECO:0000256" key="3">
    <source>
        <dbReference type="ARBA" id="ARBA00023015"/>
    </source>
</evidence>
<dbReference type="PROSITE" id="PS51371">
    <property type="entry name" value="CBS"/>
    <property type="match status" value="1"/>
</dbReference>
<accession>A0A2W0H2L0</accession>
<dbReference type="InterPro" id="IPR058031">
    <property type="entry name" value="AAA_lid_NorR"/>
</dbReference>
<dbReference type="Gene3D" id="3.30.450.20">
    <property type="entry name" value="PAS domain"/>
    <property type="match status" value="2"/>
</dbReference>
<dbReference type="SUPFAM" id="SSF54631">
    <property type="entry name" value="CBS-domain pair"/>
    <property type="match status" value="1"/>
</dbReference>
<dbReference type="PANTHER" id="PTHR32071:SF57">
    <property type="entry name" value="C4-DICARBOXYLATE TRANSPORT TRANSCRIPTIONAL REGULATORY PROTEIN DCTD"/>
    <property type="match status" value="1"/>
</dbReference>
<dbReference type="PANTHER" id="PTHR32071">
    <property type="entry name" value="TRANSCRIPTIONAL REGULATORY PROTEIN"/>
    <property type="match status" value="1"/>
</dbReference>
<evidence type="ECO:0000256" key="4">
    <source>
        <dbReference type="ARBA" id="ARBA00023163"/>
    </source>
</evidence>
<dbReference type="SMART" id="SM00091">
    <property type="entry name" value="PAS"/>
    <property type="match status" value="2"/>
</dbReference>
<dbReference type="InterPro" id="IPR003593">
    <property type="entry name" value="AAA+_ATPase"/>
</dbReference>
<dbReference type="SUPFAM" id="SSF52540">
    <property type="entry name" value="P-loop containing nucleoside triphosphate hydrolases"/>
    <property type="match status" value="1"/>
</dbReference>
<dbReference type="Proteomes" id="UP000248066">
    <property type="component" value="Unassembled WGS sequence"/>
</dbReference>
<dbReference type="Gene3D" id="3.10.580.10">
    <property type="entry name" value="CBS-domain"/>
    <property type="match status" value="1"/>
</dbReference>
<dbReference type="GO" id="GO:0006355">
    <property type="term" value="P:regulation of DNA-templated transcription"/>
    <property type="evidence" value="ECO:0007669"/>
    <property type="project" value="InterPro"/>
</dbReference>
<dbReference type="GO" id="GO:0005524">
    <property type="term" value="F:ATP binding"/>
    <property type="evidence" value="ECO:0007669"/>
    <property type="project" value="UniProtKB-KW"/>
</dbReference>
<dbReference type="SUPFAM" id="SSF46689">
    <property type="entry name" value="Homeodomain-like"/>
    <property type="match status" value="1"/>
</dbReference>
<feature type="domain" description="PAS" evidence="8">
    <location>
        <begin position="130"/>
        <end position="177"/>
    </location>
</feature>
<dbReference type="CDD" id="cd00009">
    <property type="entry name" value="AAA"/>
    <property type="match status" value="1"/>
</dbReference>
<evidence type="ECO:0000259" key="8">
    <source>
        <dbReference type="PROSITE" id="PS50112"/>
    </source>
</evidence>
<dbReference type="PROSITE" id="PS00676">
    <property type="entry name" value="SIGMA54_INTERACT_2"/>
    <property type="match status" value="1"/>
</dbReference>
<keyword evidence="2" id="KW-0067">ATP-binding</keyword>
<dbReference type="InterPro" id="IPR035965">
    <property type="entry name" value="PAS-like_dom_sf"/>
</dbReference>
<dbReference type="InterPro" id="IPR025662">
    <property type="entry name" value="Sigma_54_int_dom_ATP-bd_1"/>
</dbReference>
<dbReference type="PROSITE" id="PS50112">
    <property type="entry name" value="PAS"/>
    <property type="match status" value="2"/>
</dbReference>
<keyword evidence="1" id="KW-0547">Nucleotide-binding</keyword>
<dbReference type="InterPro" id="IPR000644">
    <property type="entry name" value="CBS_dom"/>
</dbReference>
<dbReference type="InterPro" id="IPR013767">
    <property type="entry name" value="PAS_fold"/>
</dbReference>
<evidence type="ECO:0000256" key="5">
    <source>
        <dbReference type="PROSITE-ProRule" id="PRU00703"/>
    </source>
</evidence>
<keyword evidence="11" id="KW-1185">Reference proteome</keyword>
<dbReference type="InterPro" id="IPR009057">
    <property type="entry name" value="Homeodomain-like_sf"/>
</dbReference>
<keyword evidence="3" id="KW-0805">Transcription regulation</keyword>
<evidence type="ECO:0000256" key="2">
    <source>
        <dbReference type="ARBA" id="ARBA00022840"/>
    </source>
</evidence>
<dbReference type="InterPro" id="IPR002197">
    <property type="entry name" value="HTH_Fis"/>
</dbReference>
<keyword evidence="4" id="KW-0804">Transcription</keyword>
<dbReference type="GO" id="GO:0043565">
    <property type="term" value="F:sequence-specific DNA binding"/>
    <property type="evidence" value="ECO:0007669"/>
    <property type="project" value="InterPro"/>
</dbReference>
<organism evidence="10 11">
    <name type="scientific">Alteribacter lacisalsi</name>
    <dbReference type="NCBI Taxonomy" id="2045244"/>
    <lineage>
        <taxon>Bacteria</taxon>
        <taxon>Bacillati</taxon>
        <taxon>Bacillota</taxon>
        <taxon>Bacilli</taxon>
        <taxon>Bacillales</taxon>
        <taxon>Bacillaceae</taxon>
        <taxon>Alteribacter</taxon>
    </lineage>
</organism>
<dbReference type="SUPFAM" id="SSF55785">
    <property type="entry name" value="PYP-like sensor domain (PAS domain)"/>
    <property type="match status" value="2"/>
</dbReference>
<dbReference type="Pfam" id="PF00571">
    <property type="entry name" value="CBS"/>
    <property type="match status" value="1"/>
</dbReference>
<sequence>MDTKRFYPAKAAMKKPAVVLKTDESIQEAAGKMYHMKDADAPVVNSSSQVVGTLSGDSLMTAMMKGLPPKTKVGEIMGRNLTTVHETEDPLHKLKWKPSSLPVVNDRQELSGILHPDEWLTFLESKWRHTEKLYQSVLDTATAGIIIVDSQQEIVYANEQAGRLFEEDNVELAGSQLEAVLQGEQFNDVLYDGADEENYSLLYLDCRLYVRKKKLSIPDDNQACYVLRFSRSGLTPVSADDESWKEKAEQMEAIIELVYDGIIIVDEHGIITMISQEYADFLEMEVDQIVGRHVTDVITHTRMHIVAQTGKAEIADIQPIKGDYMIATRLPIFKKGKLVGAVGKVLFKNLGGFKALKKRLESLEKELASYRGEWSESNRAKYHFEQLAGTSEPWKKAKDLAAKAAEAQSSVLLLGESGTGKELFAHAIHNASSRAPGPFVKVNCAAIPSDLIESELFGYVEGSFTGAKRGGKKGKFEAADGGTIFLDEIGELPIHMQVKLLRVLQEREVEKVGATTASSVDIRVIAATNRNLELMIQDGDFRLDLYYRLNVFLIQIPPLRSRPEDLDVLVPYFLKKLSAKLGKEVRHIDAAAMNALAAYNWPGNTRELENVIERTINVVNSYETISLPHLPEKITGAEAALSPAPLAEQLQKAEKKAVTDALRYAKGNKSKAARSLEISRTALYEKIARYQL</sequence>
<evidence type="ECO:0000313" key="10">
    <source>
        <dbReference type="EMBL" id="PYZ95437.1"/>
    </source>
</evidence>
<dbReference type="PROSITE" id="PS50045">
    <property type="entry name" value="SIGMA54_INTERACT_4"/>
    <property type="match status" value="1"/>
</dbReference>
<feature type="domain" description="Sigma-54 factor interaction" evidence="7">
    <location>
        <begin position="387"/>
        <end position="617"/>
    </location>
</feature>
<feature type="domain" description="PAS" evidence="8">
    <location>
        <begin position="247"/>
        <end position="298"/>
    </location>
</feature>
<dbReference type="FunFam" id="3.40.50.300:FF:000006">
    <property type="entry name" value="DNA-binding transcriptional regulator NtrC"/>
    <property type="match status" value="1"/>
</dbReference>